<dbReference type="EMBL" id="GG662563">
    <property type="protein sequence ID" value="EAR82787.1"/>
    <property type="molecule type" value="Genomic_DNA"/>
</dbReference>
<gene>
    <name evidence="1" type="ORF">TTHERM_01082970</name>
</gene>
<dbReference type="RefSeq" id="XP_001030450.1">
    <property type="nucleotide sequence ID" value="XM_001030450.1"/>
</dbReference>
<evidence type="ECO:0008006" key="3">
    <source>
        <dbReference type="Google" id="ProtNLM"/>
    </source>
</evidence>
<dbReference type="Proteomes" id="UP000009168">
    <property type="component" value="Unassembled WGS sequence"/>
</dbReference>
<dbReference type="InParanoid" id="Q22BX1"/>
<proteinExistence type="predicted"/>
<dbReference type="KEGG" id="tet:TTHERM_01082970"/>
<keyword evidence="2" id="KW-1185">Reference proteome</keyword>
<dbReference type="HOGENOM" id="CLU_011289_1_0_1"/>
<organism evidence="1 2">
    <name type="scientific">Tetrahymena thermophila (strain SB210)</name>
    <dbReference type="NCBI Taxonomy" id="312017"/>
    <lineage>
        <taxon>Eukaryota</taxon>
        <taxon>Sar</taxon>
        <taxon>Alveolata</taxon>
        <taxon>Ciliophora</taxon>
        <taxon>Intramacronucleata</taxon>
        <taxon>Oligohymenophorea</taxon>
        <taxon>Hymenostomatida</taxon>
        <taxon>Tetrahymenina</taxon>
        <taxon>Tetrahymenidae</taxon>
        <taxon>Tetrahymena</taxon>
    </lineage>
</organism>
<name>Q22BX1_TETTS</name>
<accession>Q22BX1</accession>
<sequence>MDISTFSQNQTCVKHKKNQITFLKVNETLNQDSSKIFYCNECVNQDLEFKGINHILISQIIEESQTSIIQKWPPINDYTILDKLNKQISNYDSSQSILQQINHFFTELKDEIIRRIDFCQKKAINQILDLPFGTDQILKKYQEISQIEKLKKLIQSDYTDSVQKQEMECRSFIQQVESQKQTNTEQLQNLLDQCIQKEQLACFDKSNAIKLSIYQLIDSINFFPNSSQNCTNDNNGGNLSMQRLTNPEKLMQLVSNKSNFCTQEFLESLRRSLEKINPSLETVCFDKIFQENKQPIKFDGINNSKLEEIDEYVTHLTQLQNKQGYNSAIIQSERIKKILQIFESKTNFVNESMQTYIKEIMIEFYPLMKKLDTLSVFRQQEDFDLLKDLSDEVLQDFIKILRKKQQLQVNNNNTVSVSDQIKLLPFTYNFQFCKTDLDKILSNLPVFDIVSRSKTTDILQEFDMESANYNDGNQRIQIVKDNQFYQEIFVDQQQYTGSFKDKGTNCISRNVLDKELKYIFRVQLLVSDNKKHAFSIGLIQKSKLNVEAGFKQKLSCDFRYDNTNIEHKIGDGIDKYIKGDIINKYYPNFTVEIRIHLAGKILQVLDYPNYQHQIELNDEYKDKLIQFNDLCLYFHLEGENTKYILKQVQIIDEFVN</sequence>
<protein>
    <recommendedName>
        <fullName evidence="3">Zinc carboxypeptidase family protein</fullName>
    </recommendedName>
</protein>
<dbReference type="GeneID" id="7843348"/>
<dbReference type="AlphaFoldDB" id="Q22BX1"/>
<reference evidence="2" key="1">
    <citation type="journal article" date="2006" name="PLoS Biol.">
        <title>Macronuclear genome sequence of the ciliate Tetrahymena thermophila, a model eukaryote.</title>
        <authorList>
            <person name="Eisen J.A."/>
            <person name="Coyne R.S."/>
            <person name="Wu M."/>
            <person name="Wu D."/>
            <person name="Thiagarajan M."/>
            <person name="Wortman J.R."/>
            <person name="Badger J.H."/>
            <person name="Ren Q."/>
            <person name="Amedeo P."/>
            <person name="Jones K.M."/>
            <person name="Tallon L.J."/>
            <person name="Delcher A.L."/>
            <person name="Salzberg S.L."/>
            <person name="Silva J.C."/>
            <person name="Haas B.J."/>
            <person name="Majoros W.H."/>
            <person name="Farzad M."/>
            <person name="Carlton J.M."/>
            <person name="Smith R.K. Jr."/>
            <person name="Garg J."/>
            <person name="Pearlman R.E."/>
            <person name="Karrer K.M."/>
            <person name="Sun L."/>
            <person name="Manning G."/>
            <person name="Elde N.C."/>
            <person name="Turkewitz A.P."/>
            <person name="Asai D.J."/>
            <person name="Wilkes D.E."/>
            <person name="Wang Y."/>
            <person name="Cai H."/>
            <person name="Collins K."/>
            <person name="Stewart B.A."/>
            <person name="Lee S.R."/>
            <person name="Wilamowska K."/>
            <person name="Weinberg Z."/>
            <person name="Ruzzo W.L."/>
            <person name="Wloga D."/>
            <person name="Gaertig J."/>
            <person name="Frankel J."/>
            <person name="Tsao C.-C."/>
            <person name="Gorovsky M.A."/>
            <person name="Keeling P.J."/>
            <person name="Waller R.F."/>
            <person name="Patron N.J."/>
            <person name="Cherry J.M."/>
            <person name="Stover N.A."/>
            <person name="Krieger C.J."/>
            <person name="del Toro C."/>
            <person name="Ryder H.F."/>
            <person name="Williamson S.C."/>
            <person name="Barbeau R.A."/>
            <person name="Hamilton E.P."/>
            <person name="Orias E."/>
        </authorList>
    </citation>
    <scope>NUCLEOTIDE SEQUENCE [LARGE SCALE GENOMIC DNA]</scope>
    <source>
        <strain evidence="2">SB210</strain>
    </source>
</reference>
<evidence type="ECO:0000313" key="1">
    <source>
        <dbReference type="EMBL" id="EAR82787.1"/>
    </source>
</evidence>
<evidence type="ECO:0000313" key="2">
    <source>
        <dbReference type="Proteomes" id="UP000009168"/>
    </source>
</evidence>